<dbReference type="Proteomes" id="UP001319882">
    <property type="component" value="Unassembled WGS sequence"/>
</dbReference>
<name>A0ABS8DPN2_9GAMM</name>
<comment type="similarity">
    <text evidence="2">Belongs to the FAD-dependent oxidoreductase family.</text>
</comment>
<keyword evidence="9" id="KW-1185">Reference proteome</keyword>
<feature type="domain" description="FAD/NAD(P)-binding" evidence="6">
    <location>
        <begin position="22"/>
        <end position="300"/>
    </location>
</feature>
<protein>
    <submittedName>
        <fullName evidence="8">NAD(P)/FAD-dependent oxidoreductase</fullName>
    </submittedName>
</protein>
<accession>A0ABS8DPN2</accession>
<feature type="domain" description="NADH-rubredoxin oxidoreductase C-terminal" evidence="7">
    <location>
        <begin position="338"/>
        <end position="398"/>
    </location>
</feature>
<keyword evidence="3" id="KW-0285">Flavoprotein</keyword>
<dbReference type="PRINTS" id="PR00368">
    <property type="entry name" value="FADPNR"/>
</dbReference>
<dbReference type="RefSeq" id="WP_227388422.1">
    <property type="nucleotide sequence ID" value="NZ_JBHSCJ010000003.1"/>
</dbReference>
<dbReference type="InterPro" id="IPR050260">
    <property type="entry name" value="FAD-bd_OxRdtase"/>
</dbReference>
<evidence type="ECO:0000256" key="3">
    <source>
        <dbReference type="ARBA" id="ARBA00022630"/>
    </source>
</evidence>
<sequence length="434" mass="46596">MRPSSQQSTQSTRESTRERTRHLVIVGNGMACHRLIEALVTSPARPAHITVIGEEPVPAYNRILLSPLLAGDTDCAALTLREAHWYAEHGITLRLGERVLAIDPGKKHVVTERARLDFDALVLATGSTPAWPTVPGIELQGVHGFRDLEDAKTLTEIARRGGQAVVIGGGLLGLEAAQGLYQRGRGALSVSVLQRGEHLMNRQLDAHAGALLKKTLEARGLNVHTGARLAGLIDDGQGAVAGVALEDGRVLEASHVVVAAGITPNDLLARRAGLACDRAVRVDHHLRTSHPAIYALGECCQFEEHTFGLVEPIWRQVEVLARVLCGEPGAGYVEAPSATRLKVSGIELYAFGPVEAAIDHEVLRYSDPESGEYRRLLLKDGRIEGAVLYGDTAQGPWYFHQAQQGADLSAARSALLFGQADVEAFLNSPTQEAA</sequence>
<dbReference type="Pfam" id="PF18267">
    <property type="entry name" value="Rubredoxin_C"/>
    <property type="match status" value="1"/>
</dbReference>
<evidence type="ECO:0000256" key="5">
    <source>
        <dbReference type="SAM" id="MobiDB-lite"/>
    </source>
</evidence>
<dbReference type="Gene3D" id="3.50.50.60">
    <property type="entry name" value="FAD/NAD(P)-binding domain"/>
    <property type="match status" value="2"/>
</dbReference>
<dbReference type="PANTHER" id="PTHR43429:SF3">
    <property type="entry name" value="NITRITE REDUCTASE [NAD(P)H]"/>
    <property type="match status" value="1"/>
</dbReference>
<evidence type="ECO:0000256" key="2">
    <source>
        <dbReference type="ARBA" id="ARBA00006442"/>
    </source>
</evidence>
<gene>
    <name evidence="8" type="ORF">GEV37_01600</name>
</gene>
<dbReference type="Pfam" id="PF07992">
    <property type="entry name" value="Pyr_redox_2"/>
    <property type="match status" value="1"/>
</dbReference>
<proteinExistence type="inferred from homology"/>
<dbReference type="InterPro" id="IPR016156">
    <property type="entry name" value="FAD/NAD-linked_Rdtase_dimer_sf"/>
</dbReference>
<keyword evidence="4" id="KW-0274">FAD</keyword>
<reference evidence="8 9" key="1">
    <citation type="journal article" date="2021" name="Sci. Rep.">
        <title>Genome analysis of a halophilic bacterium Halomonas malpeensis YU-PRIM-29(T) reveals its exopolysaccharide and pigment producing capabilities.</title>
        <authorList>
            <person name="Athmika"/>
            <person name="Ghate S.D."/>
            <person name="Arun A.B."/>
            <person name="Rao S.S."/>
            <person name="Kumar S.T.A."/>
            <person name="Kandiyil M.K."/>
            <person name="Saptami K."/>
            <person name="Rekha P.D."/>
        </authorList>
    </citation>
    <scope>NUCLEOTIDE SEQUENCE [LARGE SCALE GENOMIC DNA]</scope>
    <source>
        <strain evidence="9">prim 29</strain>
    </source>
</reference>
<dbReference type="InterPro" id="IPR036188">
    <property type="entry name" value="FAD/NAD-bd_sf"/>
</dbReference>
<dbReference type="EMBL" id="WHVL01000001">
    <property type="protein sequence ID" value="MCB8887825.1"/>
    <property type="molecule type" value="Genomic_DNA"/>
</dbReference>
<dbReference type="InterPro" id="IPR023753">
    <property type="entry name" value="FAD/NAD-binding_dom"/>
</dbReference>
<dbReference type="SUPFAM" id="SSF51905">
    <property type="entry name" value="FAD/NAD(P)-binding domain"/>
    <property type="match status" value="2"/>
</dbReference>
<feature type="region of interest" description="Disordered" evidence="5">
    <location>
        <begin position="1"/>
        <end position="20"/>
    </location>
</feature>
<evidence type="ECO:0000259" key="7">
    <source>
        <dbReference type="Pfam" id="PF18267"/>
    </source>
</evidence>
<dbReference type="InterPro" id="IPR041575">
    <property type="entry name" value="Rubredoxin_C"/>
</dbReference>
<feature type="compositionally biased region" description="Low complexity" evidence="5">
    <location>
        <begin position="1"/>
        <end position="13"/>
    </location>
</feature>
<evidence type="ECO:0000256" key="1">
    <source>
        <dbReference type="ARBA" id="ARBA00001974"/>
    </source>
</evidence>
<dbReference type="Gene3D" id="3.30.390.30">
    <property type="match status" value="1"/>
</dbReference>
<organism evidence="8 9">
    <name type="scientific">Vreelandella malpeensis</name>
    <dbReference type="NCBI Taxonomy" id="1172368"/>
    <lineage>
        <taxon>Bacteria</taxon>
        <taxon>Pseudomonadati</taxon>
        <taxon>Pseudomonadota</taxon>
        <taxon>Gammaproteobacteria</taxon>
        <taxon>Oceanospirillales</taxon>
        <taxon>Halomonadaceae</taxon>
        <taxon>Vreelandella</taxon>
    </lineage>
</organism>
<evidence type="ECO:0000313" key="8">
    <source>
        <dbReference type="EMBL" id="MCB8887825.1"/>
    </source>
</evidence>
<comment type="cofactor">
    <cofactor evidence="1">
        <name>FAD</name>
        <dbReference type="ChEBI" id="CHEBI:57692"/>
    </cofactor>
</comment>
<evidence type="ECO:0000313" key="9">
    <source>
        <dbReference type="Proteomes" id="UP001319882"/>
    </source>
</evidence>
<dbReference type="PANTHER" id="PTHR43429">
    <property type="entry name" value="PYRIDINE NUCLEOTIDE-DISULFIDE OXIDOREDUCTASE DOMAIN-CONTAINING"/>
    <property type="match status" value="1"/>
</dbReference>
<dbReference type="PRINTS" id="PR00411">
    <property type="entry name" value="PNDRDTASEI"/>
</dbReference>
<evidence type="ECO:0000259" key="6">
    <source>
        <dbReference type="Pfam" id="PF07992"/>
    </source>
</evidence>
<comment type="caution">
    <text evidence="8">The sequence shown here is derived from an EMBL/GenBank/DDBJ whole genome shotgun (WGS) entry which is preliminary data.</text>
</comment>
<evidence type="ECO:0000256" key="4">
    <source>
        <dbReference type="ARBA" id="ARBA00022827"/>
    </source>
</evidence>